<dbReference type="CDD" id="cd00808">
    <property type="entry name" value="GluRS_core"/>
    <property type="match status" value="1"/>
</dbReference>
<gene>
    <name evidence="7" type="primary">gltX</name>
    <name evidence="10" type="ORF">SAMN04487861_11827</name>
</gene>
<dbReference type="GO" id="GO:0005737">
    <property type="term" value="C:cytoplasm"/>
    <property type="evidence" value="ECO:0007669"/>
    <property type="project" value="UniProtKB-SubCell"/>
</dbReference>
<protein>
    <recommendedName>
        <fullName evidence="7">Glutamate--tRNA ligase</fullName>
        <ecNumber evidence="7">6.1.1.17</ecNumber>
    </recommendedName>
    <alternativeName>
        <fullName evidence="7">Glutamyl-tRNA synthetase</fullName>
        <shortName evidence="7">GluRS</shortName>
    </alternativeName>
</protein>
<dbReference type="GO" id="GO:0005524">
    <property type="term" value="F:ATP binding"/>
    <property type="evidence" value="ECO:0007669"/>
    <property type="project" value="UniProtKB-UniRule"/>
</dbReference>
<comment type="cofactor">
    <cofactor evidence="7">
        <name>Zn(2+)</name>
        <dbReference type="ChEBI" id="CHEBI:29105"/>
    </cofactor>
    <text evidence="7">Binds 1 zinc ion per subunit.</text>
</comment>
<dbReference type="GO" id="GO:0004818">
    <property type="term" value="F:glutamate-tRNA ligase activity"/>
    <property type="evidence" value="ECO:0007669"/>
    <property type="project" value="UniProtKB-UniRule"/>
</dbReference>
<feature type="binding site" evidence="7">
    <location>
        <position position="131"/>
    </location>
    <ligand>
        <name>Zn(2+)</name>
        <dbReference type="ChEBI" id="CHEBI:29105"/>
    </ligand>
</feature>
<dbReference type="InterPro" id="IPR020751">
    <property type="entry name" value="aa-tRNA-synth_I_codon-bd_sub2"/>
</dbReference>
<dbReference type="PROSITE" id="PS00178">
    <property type="entry name" value="AA_TRNA_LIGASE_I"/>
    <property type="match status" value="1"/>
</dbReference>
<comment type="function">
    <text evidence="7">Catalyzes the attachment of glutamate to tRNA(Glu) in a two-step reaction: glutamate is first activated by ATP to form Glu-AMP and then transferred to the acceptor end of tRNA(Glu).</text>
</comment>
<proteinExistence type="inferred from homology"/>
<accession>A0A1I3FY10</accession>
<dbReference type="InterPro" id="IPR014729">
    <property type="entry name" value="Rossmann-like_a/b/a_fold"/>
</dbReference>
<feature type="short sequence motif" description="'HIGH' region" evidence="7">
    <location>
        <begin position="12"/>
        <end position="22"/>
    </location>
</feature>
<feature type="domain" description="Glutamyl/glutaminyl-tRNA synthetase class Ib catalytic" evidence="8">
    <location>
        <begin position="6"/>
        <end position="320"/>
    </location>
</feature>
<dbReference type="InterPro" id="IPR008925">
    <property type="entry name" value="aa_tRNA-synth_I_cd-bd_sf"/>
</dbReference>
<dbReference type="InterPro" id="IPR049940">
    <property type="entry name" value="GluQ/Sye"/>
</dbReference>
<dbReference type="PANTHER" id="PTHR43311:SF2">
    <property type="entry name" value="GLUTAMATE--TRNA LIGASE, MITOCHONDRIAL-RELATED"/>
    <property type="match status" value="1"/>
</dbReference>
<feature type="short sequence motif" description="'KMSKS' region" evidence="7">
    <location>
        <begin position="250"/>
        <end position="254"/>
    </location>
</feature>
<evidence type="ECO:0000259" key="8">
    <source>
        <dbReference type="Pfam" id="PF00749"/>
    </source>
</evidence>
<evidence type="ECO:0000313" key="11">
    <source>
        <dbReference type="Proteomes" id="UP000183639"/>
    </source>
</evidence>
<keyword evidence="5 7" id="KW-0648">Protein biosynthesis</keyword>
<dbReference type="EMBL" id="FOQK01000018">
    <property type="protein sequence ID" value="SFI16106.1"/>
    <property type="molecule type" value="Genomic_DNA"/>
</dbReference>
<comment type="catalytic activity">
    <reaction evidence="7">
        <text>tRNA(Glu) + L-glutamate + ATP = L-glutamyl-tRNA(Glu) + AMP + diphosphate</text>
        <dbReference type="Rhea" id="RHEA:23540"/>
        <dbReference type="Rhea" id="RHEA-COMP:9663"/>
        <dbReference type="Rhea" id="RHEA-COMP:9680"/>
        <dbReference type="ChEBI" id="CHEBI:29985"/>
        <dbReference type="ChEBI" id="CHEBI:30616"/>
        <dbReference type="ChEBI" id="CHEBI:33019"/>
        <dbReference type="ChEBI" id="CHEBI:78442"/>
        <dbReference type="ChEBI" id="CHEBI:78520"/>
        <dbReference type="ChEBI" id="CHEBI:456215"/>
        <dbReference type="EC" id="6.1.1.17"/>
    </reaction>
</comment>
<dbReference type="FunFam" id="3.40.50.620:FF:000045">
    <property type="entry name" value="Glutamate--tRNA ligase, mitochondrial"/>
    <property type="match status" value="1"/>
</dbReference>
<dbReference type="GO" id="GO:0006424">
    <property type="term" value="P:glutamyl-tRNA aminoacylation"/>
    <property type="evidence" value="ECO:0007669"/>
    <property type="project" value="UniProtKB-UniRule"/>
</dbReference>
<keyword evidence="7" id="KW-0862">Zinc</keyword>
<comment type="subunit">
    <text evidence="7">Monomer.</text>
</comment>
<dbReference type="InterPro" id="IPR045462">
    <property type="entry name" value="aa-tRNA-synth_I_cd-bd"/>
</dbReference>
<dbReference type="PANTHER" id="PTHR43311">
    <property type="entry name" value="GLUTAMATE--TRNA LIGASE"/>
    <property type="match status" value="1"/>
</dbReference>
<evidence type="ECO:0000313" key="10">
    <source>
        <dbReference type="EMBL" id="SFI16106.1"/>
    </source>
</evidence>
<dbReference type="OrthoDB" id="9801560at2"/>
<dbReference type="InterPro" id="IPR020058">
    <property type="entry name" value="Glu/Gln-tRNA-synth_Ib_cat-dom"/>
</dbReference>
<dbReference type="NCBIfam" id="TIGR00464">
    <property type="entry name" value="gltX_bact"/>
    <property type="match status" value="1"/>
</dbReference>
<reference evidence="10 11" key="1">
    <citation type="submission" date="2016-10" db="EMBL/GenBank/DDBJ databases">
        <authorList>
            <person name="de Groot N.N."/>
        </authorList>
    </citation>
    <scope>NUCLEOTIDE SEQUENCE [LARGE SCALE GENOMIC DNA]</scope>
    <source>
        <strain evidence="10 11">Z108</strain>
    </source>
</reference>
<evidence type="ECO:0000256" key="4">
    <source>
        <dbReference type="ARBA" id="ARBA00022840"/>
    </source>
</evidence>
<dbReference type="HAMAP" id="MF_00022">
    <property type="entry name" value="Glu_tRNA_synth_type1"/>
    <property type="match status" value="1"/>
</dbReference>
<dbReference type="Pfam" id="PF19269">
    <property type="entry name" value="Anticodon_2"/>
    <property type="match status" value="1"/>
</dbReference>
<sequence length="486" mass="54866">MTEQRVRTRFAPSPTGYMHIGNLRTALYGYLYAKAQKGDFILRIEDTDRTRYVADAVDFINRTLELAKIVPDEGPDIGGDCGPYIQSERMDIYKKYAEELVKSGHAYYCFCDPNEDHSVGQFGGYDRTCRDLPQEVIDEHLKNGDPYVIRQKMPLTGETTFFDVLHGNITIPNEELEDQVLLKRDGMPTYNFANVIDDHLMGITHIMRGAEFITSTPKYNLLYQAYGWEVPTFIHLAPVMGKNEDGSVSKLSKRHGATSFDDLVNMGYLPEAIVNYVALLGWNPKTTNQEIFSMDELIEHFSLDGLSKSPAVFDYDKLGWINGEYFKAMDDKTFAGMARKFAGELPENLAANWDDLAALLKTRLTRFGEIAGEISFLIDMPAFDAELYVNKRNKVTVEKAAELLPTLIGLIEKVDEADWNNDNLYAKLEAFIEENELKKGLVMWVLRIAVAGQKVTPGGATELLSLLGKKISLERLKKSLANLQNM</sequence>
<dbReference type="InterPro" id="IPR000924">
    <property type="entry name" value="Glu/Gln-tRNA-synth"/>
</dbReference>
<dbReference type="InterPro" id="IPR004527">
    <property type="entry name" value="Glu-tRNA-ligase_bac/mito"/>
</dbReference>
<comment type="subcellular location">
    <subcellularLocation>
        <location evidence="7">Cytoplasm</location>
    </subcellularLocation>
</comment>
<keyword evidence="2 7" id="KW-0436">Ligase</keyword>
<evidence type="ECO:0000256" key="7">
    <source>
        <dbReference type="HAMAP-Rule" id="MF_00022"/>
    </source>
</evidence>
<feature type="binding site" evidence="7">
    <location>
        <position position="253"/>
    </location>
    <ligand>
        <name>ATP</name>
        <dbReference type="ChEBI" id="CHEBI:30616"/>
    </ligand>
</feature>
<organism evidence="10 11">
    <name type="scientific">Selenomonas ruminantium</name>
    <dbReference type="NCBI Taxonomy" id="971"/>
    <lineage>
        <taxon>Bacteria</taxon>
        <taxon>Bacillati</taxon>
        <taxon>Bacillota</taxon>
        <taxon>Negativicutes</taxon>
        <taxon>Selenomonadales</taxon>
        <taxon>Selenomonadaceae</taxon>
        <taxon>Selenomonas</taxon>
    </lineage>
</organism>
<dbReference type="GO" id="GO:0000049">
    <property type="term" value="F:tRNA binding"/>
    <property type="evidence" value="ECO:0007669"/>
    <property type="project" value="InterPro"/>
</dbReference>
<evidence type="ECO:0000256" key="2">
    <source>
        <dbReference type="ARBA" id="ARBA00022598"/>
    </source>
</evidence>
<keyword evidence="7" id="KW-0479">Metal-binding</keyword>
<dbReference type="SUPFAM" id="SSF52374">
    <property type="entry name" value="Nucleotidylyl transferase"/>
    <property type="match status" value="1"/>
</dbReference>
<dbReference type="RefSeq" id="WP_075444580.1">
    <property type="nucleotide sequence ID" value="NZ_FOQK01000018.1"/>
</dbReference>
<keyword evidence="6 7" id="KW-0030">Aminoacyl-tRNA synthetase</keyword>
<feature type="binding site" evidence="7">
    <location>
        <position position="111"/>
    </location>
    <ligand>
        <name>Zn(2+)</name>
        <dbReference type="ChEBI" id="CHEBI:29105"/>
    </ligand>
</feature>
<evidence type="ECO:0000259" key="9">
    <source>
        <dbReference type="Pfam" id="PF19269"/>
    </source>
</evidence>
<dbReference type="PRINTS" id="PR00987">
    <property type="entry name" value="TRNASYNTHGLU"/>
</dbReference>
<evidence type="ECO:0000256" key="1">
    <source>
        <dbReference type="ARBA" id="ARBA00007894"/>
    </source>
</evidence>
<keyword evidence="4 7" id="KW-0067">ATP-binding</keyword>
<keyword evidence="7" id="KW-0963">Cytoplasm</keyword>
<dbReference type="GO" id="GO:0008270">
    <property type="term" value="F:zinc ion binding"/>
    <property type="evidence" value="ECO:0007669"/>
    <property type="project" value="UniProtKB-UniRule"/>
</dbReference>
<evidence type="ECO:0000256" key="3">
    <source>
        <dbReference type="ARBA" id="ARBA00022741"/>
    </source>
</evidence>
<dbReference type="Pfam" id="PF00749">
    <property type="entry name" value="tRNA-synt_1c"/>
    <property type="match status" value="1"/>
</dbReference>
<dbReference type="InterPro" id="IPR001412">
    <property type="entry name" value="aa-tRNA-synth_I_CS"/>
</dbReference>
<keyword evidence="3 7" id="KW-0547">Nucleotide-binding</keyword>
<dbReference type="EC" id="6.1.1.17" evidence="7"/>
<evidence type="ECO:0000256" key="6">
    <source>
        <dbReference type="ARBA" id="ARBA00023146"/>
    </source>
</evidence>
<dbReference type="SUPFAM" id="SSF48163">
    <property type="entry name" value="An anticodon-binding domain of class I aminoacyl-tRNA synthetases"/>
    <property type="match status" value="1"/>
</dbReference>
<comment type="similarity">
    <text evidence="1 7">Belongs to the class-I aminoacyl-tRNA synthetase family. Glutamate--tRNA ligase type 1 subfamily.</text>
</comment>
<dbReference type="Proteomes" id="UP000183639">
    <property type="component" value="Unassembled WGS sequence"/>
</dbReference>
<feature type="domain" description="Aminoacyl-tRNA synthetase class I anticodon-binding" evidence="9">
    <location>
        <begin position="334"/>
        <end position="479"/>
    </location>
</feature>
<dbReference type="InterPro" id="IPR033910">
    <property type="entry name" value="GluRS_core"/>
</dbReference>
<dbReference type="Gene3D" id="3.40.50.620">
    <property type="entry name" value="HUPs"/>
    <property type="match status" value="1"/>
</dbReference>
<name>A0A1I3FY10_SELRU</name>
<feature type="binding site" evidence="7">
    <location>
        <position position="129"/>
    </location>
    <ligand>
        <name>Zn(2+)</name>
        <dbReference type="ChEBI" id="CHEBI:29105"/>
    </ligand>
</feature>
<dbReference type="AlphaFoldDB" id="A0A1I3FY10"/>
<feature type="binding site" evidence="7">
    <location>
        <position position="109"/>
    </location>
    <ligand>
        <name>Zn(2+)</name>
        <dbReference type="ChEBI" id="CHEBI:29105"/>
    </ligand>
</feature>
<dbReference type="Gene3D" id="1.10.10.350">
    <property type="match status" value="1"/>
</dbReference>
<evidence type="ECO:0000256" key="5">
    <source>
        <dbReference type="ARBA" id="ARBA00022917"/>
    </source>
</evidence>